<keyword evidence="2" id="KW-1185">Reference proteome</keyword>
<accession>A0A9P4IXN7</accession>
<evidence type="ECO:0000313" key="1">
    <source>
        <dbReference type="EMBL" id="KAF2150365.1"/>
    </source>
</evidence>
<evidence type="ECO:0000313" key="2">
    <source>
        <dbReference type="Proteomes" id="UP000799439"/>
    </source>
</evidence>
<reference evidence="1" key="1">
    <citation type="journal article" date="2020" name="Stud. Mycol.">
        <title>101 Dothideomycetes genomes: a test case for predicting lifestyles and emergence of pathogens.</title>
        <authorList>
            <person name="Haridas S."/>
            <person name="Albert R."/>
            <person name="Binder M."/>
            <person name="Bloem J."/>
            <person name="Labutti K."/>
            <person name="Salamov A."/>
            <person name="Andreopoulos B."/>
            <person name="Baker S."/>
            <person name="Barry K."/>
            <person name="Bills G."/>
            <person name="Bluhm B."/>
            <person name="Cannon C."/>
            <person name="Castanera R."/>
            <person name="Culley D."/>
            <person name="Daum C."/>
            <person name="Ezra D."/>
            <person name="Gonzalez J."/>
            <person name="Henrissat B."/>
            <person name="Kuo A."/>
            <person name="Liang C."/>
            <person name="Lipzen A."/>
            <person name="Lutzoni F."/>
            <person name="Magnuson J."/>
            <person name="Mondo S."/>
            <person name="Nolan M."/>
            <person name="Ohm R."/>
            <person name="Pangilinan J."/>
            <person name="Park H.-J."/>
            <person name="Ramirez L."/>
            <person name="Alfaro M."/>
            <person name="Sun H."/>
            <person name="Tritt A."/>
            <person name="Yoshinaga Y."/>
            <person name="Zwiers L.-H."/>
            <person name="Turgeon B."/>
            <person name="Goodwin S."/>
            <person name="Spatafora J."/>
            <person name="Crous P."/>
            <person name="Grigoriev I."/>
        </authorList>
    </citation>
    <scope>NUCLEOTIDE SEQUENCE</scope>
    <source>
        <strain evidence="1">CBS 260.36</strain>
    </source>
</reference>
<dbReference type="OrthoDB" id="5272396at2759"/>
<gene>
    <name evidence="1" type="ORF">K461DRAFT_175540</name>
</gene>
<dbReference type="AlphaFoldDB" id="A0A9P4IXN7"/>
<name>A0A9P4IXN7_9PEZI</name>
<comment type="caution">
    <text evidence="1">The sequence shown here is derived from an EMBL/GenBank/DDBJ whole genome shotgun (WGS) entry which is preliminary data.</text>
</comment>
<organism evidence="1 2">
    <name type="scientific">Myriangium duriaei CBS 260.36</name>
    <dbReference type="NCBI Taxonomy" id="1168546"/>
    <lineage>
        <taxon>Eukaryota</taxon>
        <taxon>Fungi</taxon>
        <taxon>Dikarya</taxon>
        <taxon>Ascomycota</taxon>
        <taxon>Pezizomycotina</taxon>
        <taxon>Dothideomycetes</taxon>
        <taxon>Dothideomycetidae</taxon>
        <taxon>Myriangiales</taxon>
        <taxon>Myriangiaceae</taxon>
        <taxon>Myriangium</taxon>
    </lineage>
</organism>
<dbReference type="Proteomes" id="UP000799439">
    <property type="component" value="Unassembled WGS sequence"/>
</dbReference>
<protein>
    <submittedName>
        <fullName evidence="1">Uncharacterized protein</fullName>
    </submittedName>
</protein>
<proteinExistence type="predicted"/>
<sequence length="227" mass="26689">MSEHLTTLQRSRLLDLPTEIKILIYDHVWAASHNEDRWISFPGYLTEHKLVDNNTGICENRACEDLWALTRTCKEVYAQVLPLLYRGVYMDVNLSPYKFRGHALNLFTRFRIDLVMDLRIDVYFYEGFARAFAVLVDLISQAKCLDNLVIEFTFWDEYEHMSWPSLSAETELACSSLQKLQLNADVYFMCDRKEYHSIRDSFRKAEKKRQDAIMRTSPSAHQRPSSL</sequence>
<dbReference type="EMBL" id="ML996089">
    <property type="protein sequence ID" value="KAF2150365.1"/>
    <property type="molecule type" value="Genomic_DNA"/>
</dbReference>